<gene>
    <name evidence="2" type="ORF">H310_10735</name>
</gene>
<feature type="transmembrane region" description="Helical" evidence="1">
    <location>
        <begin position="7"/>
        <end position="30"/>
    </location>
</feature>
<evidence type="ECO:0000313" key="2">
    <source>
        <dbReference type="EMBL" id="ETV96096.1"/>
    </source>
</evidence>
<feature type="transmembrane region" description="Helical" evidence="1">
    <location>
        <begin position="50"/>
        <end position="67"/>
    </location>
</feature>
<proteinExistence type="predicted"/>
<sequence length="106" mass="11243">MPSAQGYALCCTLLSAFGIVFLGSIGLMIQNQPEYIKSLNVTSSAPVYEGAALYAVTLAVSMAVLYLKVGSAPDKYNDVPLSEHIDGVTNEKTPLLTDNEDDDLGL</sequence>
<keyword evidence="1" id="KW-0812">Transmembrane</keyword>
<evidence type="ECO:0000256" key="1">
    <source>
        <dbReference type="SAM" id="Phobius"/>
    </source>
</evidence>
<keyword evidence="1" id="KW-1133">Transmembrane helix</keyword>
<name>A0A024TR37_9STRA</name>
<keyword evidence="1" id="KW-0472">Membrane</keyword>
<accession>A0A024TR37</accession>
<dbReference type="VEuPathDB" id="FungiDB:H310_10735"/>
<reference evidence="2" key="1">
    <citation type="submission" date="2013-12" db="EMBL/GenBank/DDBJ databases">
        <title>The Genome Sequence of Aphanomyces invadans NJM9701.</title>
        <authorList>
            <consortium name="The Broad Institute Genomics Platform"/>
            <person name="Russ C."/>
            <person name="Tyler B."/>
            <person name="van West P."/>
            <person name="Dieguez-Uribeondo J."/>
            <person name="Young S.K."/>
            <person name="Zeng Q."/>
            <person name="Gargeya S."/>
            <person name="Fitzgerald M."/>
            <person name="Abouelleil A."/>
            <person name="Alvarado L."/>
            <person name="Chapman S.B."/>
            <person name="Gainer-Dewar J."/>
            <person name="Goldberg J."/>
            <person name="Griggs A."/>
            <person name="Gujja S."/>
            <person name="Hansen M."/>
            <person name="Howarth C."/>
            <person name="Imamovic A."/>
            <person name="Ireland A."/>
            <person name="Larimer J."/>
            <person name="McCowan C."/>
            <person name="Murphy C."/>
            <person name="Pearson M."/>
            <person name="Poon T.W."/>
            <person name="Priest M."/>
            <person name="Roberts A."/>
            <person name="Saif S."/>
            <person name="Shea T."/>
            <person name="Sykes S."/>
            <person name="Wortman J."/>
            <person name="Nusbaum C."/>
            <person name="Birren B."/>
        </authorList>
    </citation>
    <scope>NUCLEOTIDE SEQUENCE [LARGE SCALE GENOMIC DNA]</scope>
    <source>
        <strain evidence="2">NJM9701</strain>
    </source>
</reference>
<dbReference type="OrthoDB" id="67317at2759"/>
<protein>
    <submittedName>
        <fullName evidence="2">Uncharacterized protein</fullName>
    </submittedName>
</protein>
<dbReference type="GeneID" id="20087785"/>
<dbReference type="AlphaFoldDB" id="A0A024TR37"/>
<dbReference type="EMBL" id="KI913978">
    <property type="protein sequence ID" value="ETV96096.1"/>
    <property type="molecule type" value="Genomic_DNA"/>
</dbReference>
<organism evidence="2">
    <name type="scientific">Aphanomyces invadans</name>
    <dbReference type="NCBI Taxonomy" id="157072"/>
    <lineage>
        <taxon>Eukaryota</taxon>
        <taxon>Sar</taxon>
        <taxon>Stramenopiles</taxon>
        <taxon>Oomycota</taxon>
        <taxon>Saprolegniomycetes</taxon>
        <taxon>Saprolegniales</taxon>
        <taxon>Verrucalvaceae</taxon>
        <taxon>Aphanomyces</taxon>
    </lineage>
</organism>
<dbReference type="RefSeq" id="XP_008875407.1">
    <property type="nucleotide sequence ID" value="XM_008877185.1"/>
</dbReference>